<sequence length="149" mass="16360">MPSVQLKLPSTFVKGATAISDIMPTQNSKSSVPVFSTKHCALGHRFALLVALLLFGLVTISVGAPADGQSHRWSNGVGLWGKRSDGMTNLALLDGLFDEARSVRKRPEHSWHKLNALWGKRSSNSNWQTANGLWGKRSIPPLQQMLEEE</sequence>
<name>A0A914I6B5_GLORO</name>
<protein>
    <submittedName>
        <fullName evidence="3">Uncharacterized protein</fullName>
    </submittedName>
</protein>
<keyword evidence="1" id="KW-0812">Transmembrane</keyword>
<dbReference type="AlphaFoldDB" id="A0A914I6B5"/>
<proteinExistence type="predicted"/>
<dbReference type="Proteomes" id="UP000887572">
    <property type="component" value="Unplaced"/>
</dbReference>
<evidence type="ECO:0000313" key="2">
    <source>
        <dbReference type="Proteomes" id="UP000887572"/>
    </source>
</evidence>
<keyword evidence="1" id="KW-0472">Membrane</keyword>
<accession>A0A914I6B5</accession>
<keyword evidence="1" id="KW-1133">Transmembrane helix</keyword>
<evidence type="ECO:0000256" key="1">
    <source>
        <dbReference type="SAM" id="Phobius"/>
    </source>
</evidence>
<dbReference type="WBParaSite" id="Gr19_v10_g7303.t2">
    <property type="protein sequence ID" value="Gr19_v10_g7303.t2"/>
    <property type="gene ID" value="Gr19_v10_g7303"/>
</dbReference>
<feature type="transmembrane region" description="Helical" evidence="1">
    <location>
        <begin position="46"/>
        <end position="64"/>
    </location>
</feature>
<organism evidence="2 3">
    <name type="scientific">Globodera rostochiensis</name>
    <name type="common">Golden nematode worm</name>
    <name type="synonym">Heterodera rostochiensis</name>
    <dbReference type="NCBI Taxonomy" id="31243"/>
    <lineage>
        <taxon>Eukaryota</taxon>
        <taxon>Metazoa</taxon>
        <taxon>Ecdysozoa</taxon>
        <taxon>Nematoda</taxon>
        <taxon>Chromadorea</taxon>
        <taxon>Rhabditida</taxon>
        <taxon>Tylenchina</taxon>
        <taxon>Tylenchomorpha</taxon>
        <taxon>Tylenchoidea</taxon>
        <taxon>Heteroderidae</taxon>
        <taxon>Heteroderinae</taxon>
        <taxon>Globodera</taxon>
    </lineage>
</organism>
<reference evidence="3" key="1">
    <citation type="submission" date="2022-11" db="UniProtKB">
        <authorList>
            <consortium name="WormBaseParasite"/>
        </authorList>
    </citation>
    <scope>IDENTIFICATION</scope>
</reference>
<evidence type="ECO:0000313" key="3">
    <source>
        <dbReference type="WBParaSite" id="Gr19_v10_g7303.t2"/>
    </source>
</evidence>
<keyword evidence="2" id="KW-1185">Reference proteome</keyword>